<feature type="region of interest" description="Disordered" evidence="7">
    <location>
        <begin position="58"/>
        <end position="101"/>
    </location>
</feature>
<protein>
    <recommendedName>
        <fullName evidence="6">Branchpoint-bridging protein</fullName>
    </recommendedName>
</protein>
<dbReference type="Gene3D" id="3.30.70.330">
    <property type="match status" value="1"/>
</dbReference>
<dbReference type="Gene3D" id="6.10.140.1790">
    <property type="match status" value="1"/>
</dbReference>
<keyword evidence="6" id="KW-0747">Spliceosome</keyword>
<sequence>MEKHEASYLSRIRKKYSIEVDKPNKVTTVELRARCVLQSFLDRDNDESEEWELDEFVSLSGYNDEKEQPIEDPDMDSLGKSVSKSSSDSDPDEAEAGLEAISRSLIENKGSLDVIANEPAPLQDFQTLKKCKQDESSNLEADVGSVVADLHDKSGVPMAPVTDESASEKQEHAGSSGKRRLSRRDQKPEVDGETDEGNRTRKRRKTRWTGDDSQLKILGPIQLPSFVKDFVTSDLDPEIQELKVELFEINSKLQRPELHDDCPKEDRSPSPEPVYDYLGNRKNTREVRLREKLIKKRQCIISRLIEKNSTFKPAADYKPPKLIKKLYIPEKEYPDYNFVGLIIGPRGNTQKRMEKETGAKILLRGKGYSLKTPRRTKASDNEDLHVRIEADNQNSFDAAVRMVEKLLIPIDRGINAHQQAQLVELGKLNGERNKNMCRCCYDEGHPHYACPHLQSTFQSSLSCDICGSNNHATPSCPLIASSQGSNSLWGSSGLEIGSTPDTQSKPNKETSDADLYVGYLPQTMDENCLAELFAPFGKIAKTKVIKDRATGISKGYGFVKFENPAHAALALSHMHGYKIDGKTLAVREGTRQWVTGSSVLTLLSPDPNHPGSIAASQDAVRQTGFPVPPGSLLPQHQTMFPETKRMALPPPATYHLGPFDFFPKSKGLGFPPVSSILNSQGRSGFEYGYIATQVPFSSPSSLLQFPGDPSYPGSQFKSYFATETSNPSSSFKISPTPGSNLKPIPWPITHLTQW</sequence>
<dbReference type="Pfam" id="PF00076">
    <property type="entry name" value="RRM_1"/>
    <property type="match status" value="1"/>
</dbReference>
<proteinExistence type="inferred from homology"/>
<dbReference type="InterPro" id="IPR045071">
    <property type="entry name" value="BBP-like"/>
</dbReference>
<dbReference type="PROSITE" id="PS50102">
    <property type="entry name" value="RRM"/>
    <property type="match status" value="1"/>
</dbReference>
<evidence type="ECO:0000259" key="8">
    <source>
        <dbReference type="PROSITE" id="PS50102"/>
    </source>
</evidence>
<dbReference type="Proteomes" id="UP000288805">
    <property type="component" value="Unassembled WGS sequence"/>
</dbReference>
<feature type="region of interest" description="Disordered" evidence="7">
    <location>
        <begin position="119"/>
        <end position="211"/>
    </location>
</feature>
<evidence type="ECO:0000256" key="5">
    <source>
        <dbReference type="PROSITE-ProRule" id="PRU00176"/>
    </source>
</evidence>
<keyword evidence="3 6" id="KW-0862">Zinc</keyword>
<feature type="compositionally biased region" description="Basic and acidic residues" evidence="7">
    <location>
        <begin position="257"/>
        <end position="269"/>
    </location>
</feature>
<dbReference type="SUPFAM" id="SSF54791">
    <property type="entry name" value="Eukaryotic type KH-domain (KH-domain type I)"/>
    <property type="match status" value="1"/>
</dbReference>
<dbReference type="SMART" id="SM00322">
    <property type="entry name" value="KH"/>
    <property type="match status" value="1"/>
</dbReference>
<feature type="compositionally biased region" description="Low complexity" evidence="7">
    <location>
        <begin position="76"/>
        <end position="88"/>
    </location>
</feature>
<keyword evidence="6" id="KW-0507">mRNA processing</keyword>
<comment type="function">
    <text evidence="6">Necessary for the splicing of pre-mRNA. Has a role in the recognition of the branch site (5'-UACUAAC-3'), the pyrimidine tract and the 3'-splice site at the 3'-end of introns.</text>
</comment>
<comment type="similarity">
    <text evidence="6">Belongs to the BBP/SF1 family.</text>
</comment>
<dbReference type="PANTHER" id="PTHR11208:SF45">
    <property type="entry name" value="SPLICING FACTOR 1"/>
    <property type="match status" value="1"/>
</dbReference>
<feature type="region of interest" description="Disordered" evidence="7">
    <location>
        <begin position="491"/>
        <end position="510"/>
    </location>
</feature>
<feature type="domain" description="RRM" evidence="8">
    <location>
        <begin position="513"/>
        <end position="591"/>
    </location>
</feature>
<evidence type="ECO:0000256" key="7">
    <source>
        <dbReference type="SAM" id="MobiDB-lite"/>
    </source>
</evidence>
<dbReference type="PANTHER" id="PTHR11208">
    <property type="entry name" value="RNA-BINDING PROTEIN RELATED"/>
    <property type="match status" value="1"/>
</dbReference>
<keyword evidence="6" id="KW-0539">Nucleus</keyword>
<dbReference type="InterPro" id="IPR035979">
    <property type="entry name" value="RBD_domain_sf"/>
</dbReference>
<dbReference type="InterPro" id="IPR000504">
    <property type="entry name" value="RRM_dom"/>
</dbReference>
<accession>A0A438GLQ0</accession>
<evidence type="ECO:0000313" key="10">
    <source>
        <dbReference type="Proteomes" id="UP000288805"/>
    </source>
</evidence>
<comment type="caution">
    <text evidence="9">The sequence shown here is derived from an EMBL/GenBank/DDBJ whole genome shotgun (WGS) entry which is preliminary data.</text>
</comment>
<dbReference type="GO" id="GO:0000398">
    <property type="term" value="P:mRNA splicing, via spliceosome"/>
    <property type="evidence" value="ECO:0007669"/>
    <property type="project" value="UniProtKB-UniRule"/>
</dbReference>
<evidence type="ECO:0000313" key="9">
    <source>
        <dbReference type="EMBL" id="RVW73140.1"/>
    </source>
</evidence>
<name>A0A438GLQ0_VITVI</name>
<evidence type="ECO:0000256" key="1">
    <source>
        <dbReference type="ARBA" id="ARBA00022723"/>
    </source>
</evidence>
<dbReference type="SUPFAM" id="SSF54928">
    <property type="entry name" value="RNA-binding domain, RBD"/>
    <property type="match status" value="1"/>
</dbReference>
<dbReference type="InterPro" id="IPR004087">
    <property type="entry name" value="KH_dom"/>
</dbReference>
<keyword evidence="4 5" id="KW-0694">RNA-binding</keyword>
<evidence type="ECO:0000256" key="3">
    <source>
        <dbReference type="ARBA" id="ARBA00022833"/>
    </source>
</evidence>
<feature type="region of interest" description="Disordered" evidence="7">
    <location>
        <begin position="257"/>
        <end position="278"/>
    </location>
</feature>
<dbReference type="GO" id="GO:0005681">
    <property type="term" value="C:spliceosomal complex"/>
    <property type="evidence" value="ECO:0007669"/>
    <property type="project" value="UniProtKB-KW"/>
</dbReference>
<evidence type="ECO:0000256" key="4">
    <source>
        <dbReference type="ARBA" id="ARBA00022884"/>
    </source>
</evidence>
<dbReference type="Pfam" id="PF16275">
    <property type="entry name" value="SF1-HH"/>
    <property type="match status" value="1"/>
</dbReference>
<evidence type="ECO:0000256" key="6">
    <source>
        <dbReference type="RuleBase" id="RU367126"/>
    </source>
</evidence>
<dbReference type="InterPro" id="IPR055256">
    <property type="entry name" value="KH_1_KHDC4/BBP-like"/>
</dbReference>
<dbReference type="EMBL" id="QGNW01000398">
    <property type="protein sequence ID" value="RVW73140.1"/>
    <property type="molecule type" value="Genomic_DNA"/>
</dbReference>
<dbReference type="PROSITE" id="PS50084">
    <property type="entry name" value="KH_TYPE_1"/>
    <property type="match status" value="1"/>
</dbReference>
<organism evidence="9 10">
    <name type="scientific">Vitis vinifera</name>
    <name type="common">Grape</name>
    <dbReference type="NCBI Taxonomy" id="29760"/>
    <lineage>
        <taxon>Eukaryota</taxon>
        <taxon>Viridiplantae</taxon>
        <taxon>Streptophyta</taxon>
        <taxon>Embryophyta</taxon>
        <taxon>Tracheophyta</taxon>
        <taxon>Spermatophyta</taxon>
        <taxon>Magnoliopsida</taxon>
        <taxon>eudicotyledons</taxon>
        <taxon>Gunneridae</taxon>
        <taxon>Pentapetalae</taxon>
        <taxon>rosids</taxon>
        <taxon>Vitales</taxon>
        <taxon>Vitaceae</taxon>
        <taxon>Viteae</taxon>
        <taxon>Vitis</taxon>
    </lineage>
</organism>
<dbReference type="Gene3D" id="3.30.1370.10">
    <property type="entry name" value="K Homology domain, type 1"/>
    <property type="match status" value="1"/>
</dbReference>
<dbReference type="GO" id="GO:0008270">
    <property type="term" value="F:zinc ion binding"/>
    <property type="evidence" value="ECO:0007669"/>
    <property type="project" value="UniProtKB-UniRule"/>
</dbReference>
<keyword evidence="2 6" id="KW-0863">Zinc-finger</keyword>
<keyword evidence="1 6" id="KW-0479">Metal-binding</keyword>
<dbReference type="CDD" id="cd02395">
    <property type="entry name" value="KH-I_BBP"/>
    <property type="match status" value="1"/>
</dbReference>
<reference evidence="9 10" key="1">
    <citation type="journal article" date="2018" name="PLoS Genet.">
        <title>Population sequencing reveals clonal diversity and ancestral inbreeding in the grapevine cultivar Chardonnay.</title>
        <authorList>
            <person name="Roach M.J."/>
            <person name="Johnson D.L."/>
            <person name="Bohlmann J."/>
            <person name="van Vuuren H.J."/>
            <person name="Jones S.J."/>
            <person name="Pretorius I.S."/>
            <person name="Schmidt S.A."/>
            <person name="Borneman A.R."/>
        </authorList>
    </citation>
    <scope>NUCLEOTIDE SEQUENCE [LARGE SCALE GENOMIC DNA]</scope>
    <source>
        <strain evidence="10">cv. Chardonnay</strain>
        <tissue evidence="9">Leaf</tissue>
    </source>
</reference>
<dbReference type="SMART" id="SM00360">
    <property type="entry name" value="RRM"/>
    <property type="match status" value="1"/>
</dbReference>
<dbReference type="AlphaFoldDB" id="A0A438GLQ0"/>
<dbReference type="Pfam" id="PF22675">
    <property type="entry name" value="KH-I_KHDC4-BBP"/>
    <property type="match status" value="1"/>
</dbReference>
<dbReference type="InterPro" id="IPR012677">
    <property type="entry name" value="Nucleotide-bd_a/b_plait_sf"/>
</dbReference>
<dbReference type="InterPro" id="IPR047086">
    <property type="entry name" value="SF1-HH_sf"/>
</dbReference>
<evidence type="ECO:0000256" key="2">
    <source>
        <dbReference type="ARBA" id="ARBA00022771"/>
    </source>
</evidence>
<comment type="subcellular location">
    <subcellularLocation>
        <location evidence="6">Nucleus</location>
    </subcellularLocation>
</comment>
<dbReference type="GO" id="GO:0045131">
    <property type="term" value="F:pre-mRNA branch point binding"/>
    <property type="evidence" value="ECO:0007669"/>
    <property type="project" value="UniProtKB-UniRule"/>
</dbReference>
<keyword evidence="6" id="KW-0508">mRNA splicing</keyword>
<gene>
    <name evidence="9" type="primary">SF1_0</name>
    <name evidence="9" type="ORF">CK203_057779</name>
</gene>
<dbReference type="InterPro" id="IPR036612">
    <property type="entry name" value="KH_dom_type_1_sf"/>
</dbReference>
<dbReference type="InterPro" id="IPR032570">
    <property type="entry name" value="SF1-HH"/>
</dbReference>